<proteinExistence type="predicted"/>
<dbReference type="RefSeq" id="XP_056750979.1">
    <property type="nucleotide sequence ID" value="XM_056898903.1"/>
</dbReference>
<protein>
    <submittedName>
        <fullName evidence="1">Uncharacterized protein</fullName>
    </submittedName>
</protein>
<keyword evidence="2" id="KW-1185">Reference proteome</keyword>
<reference evidence="1" key="1">
    <citation type="journal article" date="2023" name="IMA Fungus">
        <title>Comparative genomic study of the Penicillium genus elucidates a diverse pangenome and 15 lateral gene transfer events.</title>
        <authorList>
            <person name="Petersen C."/>
            <person name="Sorensen T."/>
            <person name="Nielsen M.R."/>
            <person name="Sondergaard T.E."/>
            <person name="Sorensen J.L."/>
            <person name="Fitzpatrick D.A."/>
            <person name="Frisvad J.C."/>
            <person name="Nielsen K.L."/>
        </authorList>
    </citation>
    <scope>NUCLEOTIDE SEQUENCE</scope>
    <source>
        <strain evidence="1">IBT 12815</strain>
    </source>
</reference>
<evidence type="ECO:0000313" key="2">
    <source>
        <dbReference type="Proteomes" id="UP001213799"/>
    </source>
</evidence>
<dbReference type="GeneID" id="81589145"/>
<sequence length="154" mass="17587">MNTTPQQIFNFEEAPLSEANPARLNGPSITNAVRGYTTTWLYGDTQAIRERRLHPSVNSFLASIYSPEPGLFYWVNDISMEFCSHCAGVVYDQQLHRAAFPMTLGSVQPIAEDEDMWFPLQRMLSNWIHMLLTGKITANFPECKVPEELARFRS</sequence>
<evidence type="ECO:0000313" key="1">
    <source>
        <dbReference type="EMBL" id="KAJ5597764.1"/>
    </source>
</evidence>
<organism evidence="1 2">
    <name type="scientific">Penicillium hordei</name>
    <dbReference type="NCBI Taxonomy" id="40994"/>
    <lineage>
        <taxon>Eukaryota</taxon>
        <taxon>Fungi</taxon>
        <taxon>Dikarya</taxon>
        <taxon>Ascomycota</taxon>
        <taxon>Pezizomycotina</taxon>
        <taxon>Eurotiomycetes</taxon>
        <taxon>Eurotiomycetidae</taxon>
        <taxon>Eurotiales</taxon>
        <taxon>Aspergillaceae</taxon>
        <taxon>Penicillium</taxon>
    </lineage>
</organism>
<comment type="caution">
    <text evidence="1">The sequence shown here is derived from an EMBL/GenBank/DDBJ whole genome shotgun (WGS) entry which is preliminary data.</text>
</comment>
<dbReference type="AlphaFoldDB" id="A0AAD6DZU0"/>
<gene>
    <name evidence="1" type="ORF">N7537_007848</name>
</gene>
<name>A0AAD6DZU0_9EURO</name>
<dbReference type="EMBL" id="JAQJAE010000004">
    <property type="protein sequence ID" value="KAJ5597764.1"/>
    <property type="molecule type" value="Genomic_DNA"/>
</dbReference>
<accession>A0AAD6DZU0</accession>
<dbReference type="Proteomes" id="UP001213799">
    <property type="component" value="Unassembled WGS sequence"/>
</dbReference>
<reference evidence="1" key="2">
    <citation type="submission" date="2023-01" db="EMBL/GenBank/DDBJ databases">
        <authorList>
            <person name="Petersen C."/>
        </authorList>
    </citation>
    <scope>NUCLEOTIDE SEQUENCE</scope>
    <source>
        <strain evidence="1">IBT 12815</strain>
    </source>
</reference>